<evidence type="ECO:0000313" key="14">
    <source>
        <dbReference type="Proteomes" id="UP000231279"/>
    </source>
</evidence>
<dbReference type="STRING" id="429701.A0A2G9FVV6"/>
<keyword evidence="3 10" id="KW-0863">Zinc-finger</keyword>
<comment type="subcellular location">
    <subcellularLocation>
        <location evidence="1">Nucleus</location>
    </subcellularLocation>
</comment>
<keyword evidence="5" id="KW-0805">Transcription regulation</keyword>
<evidence type="ECO:0000256" key="1">
    <source>
        <dbReference type="ARBA" id="ARBA00004123"/>
    </source>
</evidence>
<dbReference type="OrthoDB" id="514967at2759"/>
<evidence type="ECO:0000256" key="10">
    <source>
        <dbReference type="PROSITE-ProRule" id="PRU00470"/>
    </source>
</evidence>
<dbReference type="AlphaFoldDB" id="A0A2G9FVV6"/>
<accession>A0A2G9FVV6</accession>
<evidence type="ECO:0000256" key="5">
    <source>
        <dbReference type="ARBA" id="ARBA00023015"/>
    </source>
</evidence>
<proteinExistence type="predicted"/>
<dbReference type="GO" id="GO:0003677">
    <property type="term" value="F:DNA binding"/>
    <property type="evidence" value="ECO:0007669"/>
    <property type="project" value="UniProtKB-KW"/>
</dbReference>
<keyword evidence="2" id="KW-0479">Metal-binding</keyword>
<dbReference type="InterPro" id="IPR036893">
    <property type="entry name" value="SBP_sf"/>
</dbReference>
<evidence type="ECO:0000256" key="8">
    <source>
        <dbReference type="ARBA" id="ARBA00023242"/>
    </source>
</evidence>
<dbReference type="PROSITE" id="PS51141">
    <property type="entry name" value="ZF_SBP"/>
    <property type="match status" value="1"/>
</dbReference>
<feature type="region of interest" description="Disordered" evidence="11">
    <location>
        <begin position="384"/>
        <end position="410"/>
    </location>
</feature>
<evidence type="ECO:0000313" key="13">
    <source>
        <dbReference type="EMBL" id="PIM97207.1"/>
    </source>
</evidence>
<dbReference type="Pfam" id="PF03110">
    <property type="entry name" value="SBP"/>
    <property type="match status" value="1"/>
</dbReference>
<dbReference type="GO" id="GO:0008270">
    <property type="term" value="F:zinc ion binding"/>
    <property type="evidence" value="ECO:0007669"/>
    <property type="project" value="UniProtKB-KW"/>
</dbReference>
<dbReference type="Proteomes" id="UP000231279">
    <property type="component" value="Unassembled WGS sequence"/>
</dbReference>
<keyword evidence="14" id="KW-1185">Reference proteome</keyword>
<comment type="caution">
    <text evidence="13">The sequence shown here is derived from an EMBL/GenBank/DDBJ whole genome shotgun (WGS) entry which is preliminary data.</text>
</comment>
<dbReference type="EMBL" id="NKXS01010509">
    <property type="protein sequence ID" value="PIM97207.1"/>
    <property type="molecule type" value="Genomic_DNA"/>
</dbReference>
<evidence type="ECO:0000256" key="11">
    <source>
        <dbReference type="SAM" id="MobiDB-lite"/>
    </source>
</evidence>
<dbReference type="FunFam" id="4.10.1100.10:FF:000001">
    <property type="entry name" value="Squamosa promoter-binding-like protein 14"/>
    <property type="match status" value="1"/>
</dbReference>
<reference evidence="14" key="1">
    <citation type="journal article" date="2018" name="Gigascience">
        <title>Genome assembly of the Pink Ipe (Handroanthus impetiginosus, Bignoniaceae), a highly valued, ecologically keystone Neotropical timber forest tree.</title>
        <authorList>
            <person name="Silva-Junior O.B."/>
            <person name="Grattapaglia D."/>
            <person name="Novaes E."/>
            <person name="Collevatti R.G."/>
        </authorList>
    </citation>
    <scope>NUCLEOTIDE SEQUENCE [LARGE SCALE GENOMIC DNA]</scope>
    <source>
        <strain evidence="14">cv. UFG-1</strain>
    </source>
</reference>
<dbReference type="GO" id="GO:0005634">
    <property type="term" value="C:nucleus"/>
    <property type="evidence" value="ECO:0007669"/>
    <property type="project" value="UniProtKB-SubCell"/>
</dbReference>
<comment type="function">
    <text evidence="9">Probable transcriptional factor. Binds to the promoter of the SQUAMOSA gene.</text>
</comment>
<sequence>MESLSYTFEGRGPPFTDDIELQMDDLVRSRTLLKEWDAFEGMGFVGPDLPEISRKSVVSAQCLENSVDDANGDLGKSVPSTSTISLNSSTEIGMRIPSSAVKTDDEKAETGLKIDKLVTSRESKRHQVSVENSGKRARITNLPSQIPVCIVQGCNKDLSNSKEYHKRHKVCEIHSKTAVVIVNGIQQRFCQQCSRFHVLPEFDEGKRSCRKRLAGHNARRRKPQVDNYFGSSLFGTDYVSSTSLLFSKILFGQQCHEPANQSRHVKLEEEPSRTTQLTLPLKFDHSLPKDLLHLHEMGKRYPSKNCVNSPLSVLESSAGSNSSCALSLLSPQSQNFSTYNPLIFEEHQHTKPSAKMTPKYFTPGICSSSSSEVNRRFHDTCAPLGFGSQEDRLPGETNAPNPKHHPSHEGANTLDLFQLSLHLQRVEQQKYSSQVKPDDTIFCHSTTT</sequence>
<dbReference type="InterPro" id="IPR044817">
    <property type="entry name" value="SBP-like"/>
</dbReference>
<dbReference type="SUPFAM" id="SSF103612">
    <property type="entry name" value="SBT domain"/>
    <property type="match status" value="1"/>
</dbReference>
<evidence type="ECO:0000256" key="2">
    <source>
        <dbReference type="ARBA" id="ARBA00022723"/>
    </source>
</evidence>
<evidence type="ECO:0000256" key="9">
    <source>
        <dbReference type="ARBA" id="ARBA00056472"/>
    </source>
</evidence>
<gene>
    <name evidence="13" type="ORF">CDL12_30326</name>
</gene>
<dbReference type="PANTHER" id="PTHR31251:SF226">
    <property type="entry name" value="SQUAMOSA PROMOTER-BINDING-LIKE PROTEIN 6"/>
    <property type="match status" value="1"/>
</dbReference>
<evidence type="ECO:0000256" key="7">
    <source>
        <dbReference type="ARBA" id="ARBA00023163"/>
    </source>
</evidence>
<keyword evidence="7" id="KW-0804">Transcription</keyword>
<keyword evidence="4" id="KW-0862">Zinc</keyword>
<organism evidence="13 14">
    <name type="scientific">Handroanthus impetiginosus</name>
    <dbReference type="NCBI Taxonomy" id="429701"/>
    <lineage>
        <taxon>Eukaryota</taxon>
        <taxon>Viridiplantae</taxon>
        <taxon>Streptophyta</taxon>
        <taxon>Embryophyta</taxon>
        <taxon>Tracheophyta</taxon>
        <taxon>Spermatophyta</taxon>
        <taxon>Magnoliopsida</taxon>
        <taxon>eudicotyledons</taxon>
        <taxon>Gunneridae</taxon>
        <taxon>Pentapetalae</taxon>
        <taxon>asterids</taxon>
        <taxon>lamiids</taxon>
        <taxon>Lamiales</taxon>
        <taxon>Bignoniaceae</taxon>
        <taxon>Crescentiina</taxon>
        <taxon>Tabebuia alliance</taxon>
        <taxon>Handroanthus</taxon>
    </lineage>
</organism>
<evidence type="ECO:0000259" key="12">
    <source>
        <dbReference type="PROSITE" id="PS51141"/>
    </source>
</evidence>
<evidence type="ECO:0000256" key="6">
    <source>
        <dbReference type="ARBA" id="ARBA00023125"/>
    </source>
</evidence>
<evidence type="ECO:0000256" key="3">
    <source>
        <dbReference type="ARBA" id="ARBA00022771"/>
    </source>
</evidence>
<feature type="domain" description="SBP-type" evidence="12">
    <location>
        <begin position="146"/>
        <end position="223"/>
    </location>
</feature>
<dbReference type="InterPro" id="IPR004333">
    <property type="entry name" value="SBP_dom"/>
</dbReference>
<keyword evidence="6" id="KW-0238">DNA-binding</keyword>
<keyword evidence="8" id="KW-0539">Nucleus</keyword>
<dbReference type="PANTHER" id="PTHR31251">
    <property type="entry name" value="SQUAMOSA PROMOTER-BINDING-LIKE PROTEIN 4"/>
    <property type="match status" value="1"/>
</dbReference>
<dbReference type="Gene3D" id="4.10.1100.10">
    <property type="entry name" value="Transcription factor, SBP-box domain"/>
    <property type="match status" value="1"/>
</dbReference>
<evidence type="ECO:0000256" key="4">
    <source>
        <dbReference type="ARBA" id="ARBA00022833"/>
    </source>
</evidence>
<name>A0A2G9FVV6_9LAMI</name>
<protein>
    <recommendedName>
        <fullName evidence="12">SBP-type domain-containing protein</fullName>
    </recommendedName>
</protein>